<keyword evidence="9" id="KW-1185">Reference proteome</keyword>
<evidence type="ECO:0000256" key="3">
    <source>
        <dbReference type="ARBA" id="ARBA00006958"/>
    </source>
</evidence>
<dbReference type="RefSeq" id="XP_065643561.1">
    <property type="nucleotide sequence ID" value="XM_065787489.1"/>
</dbReference>
<feature type="domain" description="DDE Tnp4" evidence="8">
    <location>
        <begin position="183"/>
        <end position="347"/>
    </location>
</feature>
<dbReference type="RefSeq" id="XP_065656931.1">
    <property type="nucleotide sequence ID" value="XM_065800859.1"/>
</dbReference>
<evidence type="ECO:0000256" key="4">
    <source>
        <dbReference type="ARBA" id="ARBA00022722"/>
    </source>
</evidence>
<evidence type="ECO:0000313" key="13">
    <source>
        <dbReference type="RefSeq" id="XP_065675404.1"/>
    </source>
</evidence>
<proteinExistence type="inferred from homology"/>
<comment type="cofactor">
    <cofactor evidence="1">
        <name>a divalent metal cation</name>
        <dbReference type="ChEBI" id="CHEBI:60240"/>
    </cofactor>
</comment>
<dbReference type="PANTHER" id="PTHR22930:SF206">
    <property type="entry name" value="NUCLEASE HARBI1"/>
    <property type="match status" value="1"/>
</dbReference>
<sequence>MALSKKNLISKLRVLLYISRKKRRLQLQHILINCITAYNFAVYRKIWTKPRSQSFWYETMVNCWNEDDWIKNIRMSKAAFNYLCKEVSPFMPIQGTNFRKSLPLEMKLAVTLYFLSGSADYRTIANLFGLGKSTVCTIVHRICKHFVDNLMKKYISLPSREETMEIIVSFEKLYGFPQVVGAVDGCHIRIKAPHKNSEDYINRKEYHSIILQGLVDSKYLFRDIFVGWTGKSHDSRVFKNSPLYKECLARTFLPTNLSKIIDNIEIGPLILGDSAYPLKNWLMKPYSDRGNLSIEEAKFNVSLSKCRVVVENGFGRLKGRFQCLLKRLDTTVEHTVNIVTTCCILHNFCTLTKQKYLNEWIEQTEIDLVNPILNHSCIELDNKAEFIRNSIKKHYFTTV</sequence>
<evidence type="ECO:0000313" key="12">
    <source>
        <dbReference type="RefSeq" id="XP_065656931.1"/>
    </source>
</evidence>
<keyword evidence="6" id="KW-0378">Hydrolase</keyword>
<comment type="subcellular location">
    <subcellularLocation>
        <location evidence="2">Nucleus</location>
    </subcellularLocation>
</comment>
<dbReference type="PANTHER" id="PTHR22930">
    <property type="match status" value="1"/>
</dbReference>
<dbReference type="Proteomes" id="UP001652625">
    <property type="component" value="Chromosome 05"/>
</dbReference>
<keyword evidence="4" id="KW-0540">Nuclease</keyword>
<protein>
    <submittedName>
        <fullName evidence="10 11">Nuclease HARBI1</fullName>
    </submittedName>
</protein>
<evidence type="ECO:0000256" key="5">
    <source>
        <dbReference type="ARBA" id="ARBA00022723"/>
    </source>
</evidence>
<dbReference type="Proteomes" id="UP001652625">
    <property type="component" value="Chromosome 01"/>
</dbReference>
<keyword evidence="5" id="KW-0479">Metal-binding</keyword>
<comment type="similarity">
    <text evidence="3">Belongs to the HARBI1 family.</text>
</comment>
<keyword evidence="7" id="KW-0539">Nucleus</keyword>
<gene>
    <name evidence="11" type="primary">LOC136080431</name>
    <name evidence="13" type="synonym">LOC124815251</name>
    <name evidence="10" type="synonym">LOC136075145</name>
    <name evidence="12" type="synonym">LOC136082257</name>
</gene>
<dbReference type="RefSeq" id="XP_065653131.1">
    <property type="nucleotide sequence ID" value="XM_065797059.1"/>
</dbReference>
<name>A0ABM4BVC0_HYDVU</name>
<evidence type="ECO:0000256" key="6">
    <source>
        <dbReference type="ARBA" id="ARBA00022801"/>
    </source>
</evidence>
<evidence type="ECO:0000259" key="8">
    <source>
        <dbReference type="Pfam" id="PF13359"/>
    </source>
</evidence>
<accession>A0ABM4BVC0</accession>
<dbReference type="InterPro" id="IPR045249">
    <property type="entry name" value="HARBI1-like"/>
</dbReference>
<evidence type="ECO:0000256" key="1">
    <source>
        <dbReference type="ARBA" id="ARBA00001968"/>
    </source>
</evidence>
<dbReference type="RefSeq" id="XP_065675404.1">
    <property type="nucleotide sequence ID" value="XM_065819332.1"/>
</dbReference>
<dbReference type="Pfam" id="PF13359">
    <property type="entry name" value="DDE_Tnp_4"/>
    <property type="match status" value="1"/>
</dbReference>
<reference evidence="9 10" key="1">
    <citation type="submission" date="2025-05" db="UniProtKB">
        <authorList>
            <consortium name="RefSeq"/>
        </authorList>
    </citation>
    <scope>IDENTIFICATION</scope>
</reference>
<dbReference type="Proteomes" id="UP001652625">
    <property type="component" value="Chromosome 07"/>
</dbReference>
<dbReference type="Proteomes" id="UP001652625">
    <property type="component" value="Chromosome 15"/>
</dbReference>
<evidence type="ECO:0000313" key="11">
    <source>
        <dbReference type="RefSeq" id="XP_065653131.1"/>
    </source>
</evidence>
<evidence type="ECO:0000256" key="2">
    <source>
        <dbReference type="ARBA" id="ARBA00004123"/>
    </source>
</evidence>
<evidence type="ECO:0000313" key="10">
    <source>
        <dbReference type="RefSeq" id="XP_065643561.1"/>
    </source>
</evidence>
<organism evidence="9 11">
    <name type="scientific">Hydra vulgaris</name>
    <name type="common">Hydra</name>
    <name type="synonym">Hydra attenuata</name>
    <dbReference type="NCBI Taxonomy" id="6087"/>
    <lineage>
        <taxon>Eukaryota</taxon>
        <taxon>Metazoa</taxon>
        <taxon>Cnidaria</taxon>
        <taxon>Hydrozoa</taxon>
        <taxon>Hydroidolina</taxon>
        <taxon>Anthoathecata</taxon>
        <taxon>Aplanulata</taxon>
        <taxon>Hydridae</taxon>
        <taxon>Hydra</taxon>
    </lineage>
</organism>
<dbReference type="GeneID" id="136080431"/>
<evidence type="ECO:0000256" key="7">
    <source>
        <dbReference type="ARBA" id="ARBA00023242"/>
    </source>
</evidence>
<dbReference type="InterPro" id="IPR027806">
    <property type="entry name" value="HARBI1_dom"/>
</dbReference>
<evidence type="ECO:0000313" key="9">
    <source>
        <dbReference type="Proteomes" id="UP001652625"/>
    </source>
</evidence>